<dbReference type="EMBL" id="CADEBD010000327">
    <property type="protein sequence ID" value="CAB3245808.1"/>
    <property type="molecule type" value="Genomic_DNA"/>
</dbReference>
<name>A0A8S1AM46_ARCPL</name>
<keyword evidence="3" id="KW-0805">Transcription regulation</keyword>
<evidence type="ECO:0000256" key="4">
    <source>
        <dbReference type="ARBA" id="ARBA00023163"/>
    </source>
</evidence>
<evidence type="ECO:0000256" key="3">
    <source>
        <dbReference type="ARBA" id="ARBA00023015"/>
    </source>
</evidence>
<dbReference type="Gene3D" id="1.10.10.60">
    <property type="entry name" value="Homeodomain-like"/>
    <property type="match status" value="1"/>
</dbReference>
<sequence length="161" mass="17645">MNPSSKAAPMTKDETMLLVQLVAASAFINNKTTNATNNKLKDQAWQTLAVDFNSSVSSYQRTPAQLRLKWDNLKKAARKRCANMRISRNKTGGGNDYFPPDEVLDKVASLLGNTCTGFSVEFGGDATNPNVPLVMAEIENVEISAENKLHFSNVLKSKHAI</sequence>
<reference evidence="7 8" key="1">
    <citation type="submission" date="2020-04" db="EMBL/GenBank/DDBJ databases">
        <authorList>
            <person name="Wallbank WR R."/>
            <person name="Pardo Diaz C."/>
            <person name="Kozak K."/>
            <person name="Martin S."/>
            <person name="Jiggins C."/>
            <person name="Moest M."/>
            <person name="Warren A I."/>
            <person name="Byers J.R.P. K."/>
            <person name="Montejo-Kovacevich G."/>
            <person name="Yen C E."/>
        </authorList>
    </citation>
    <scope>NUCLEOTIDE SEQUENCE [LARGE SCALE GENOMIC DNA]</scope>
</reference>
<proteinExistence type="predicted"/>
<feature type="domain" description="Myb/SANT-like DNA-binding" evidence="6">
    <location>
        <begin position="11"/>
        <end position="82"/>
    </location>
</feature>
<dbReference type="Proteomes" id="UP000494256">
    <property type="component" value="Unassembled WGS sequence"/>
</dbReference>
<evidence type="ECO:0000313" key="7">
    <source>
        <dbReference type="EMBL" id="CAB3245808.1"/>
    </source>
</evidence>
<comment type="caution">
    <text evidence="7">The sequence shown here is derived from an EMBL/GenBank/DDBJ whole genome shotgun (WGS) entry which is preliminary data.</text>
</comment>
<comment type="function">
    <text evidence="5">Involved in transvection phenomena (= synapsis-dependent gene expression), where the synaptic pairing of chromosomes carrying genes with which zeste interacts influences the expression of these genes. Zeste binds to DNA and stimulates transcription from a nearby promoter.</text>
</comment>
<comment type="subunit">
    <text evidence="1">Self-associates forming complexes of several hundred monomers.</text>
</comment>
<dbReference type="Pfam" id="PF13873">
    <property type="entry name" value="Myb_DNA-bind_5"/>
    <property type="match status" value="1"/>
</dbReference>
<protein>
    <recommendedName>
        <fullName evidence="2">Regulatory protein zeste</fullName>
    </recommendedName>
</protein>
<organism evidence="7 8">
    <name type="scientific">Arctia plantaginis</name>
    <name type="common">Wood tiger moth</name>
    <name type="synonym">Phalaena plantaginis</name>
    <dbReference type="NCBI Taxonomy" id="874455"/>
    <lineage>
        <taxon>Eukaryota</taxon>
        <taxon>Metazoa</taxon>
        <taxon>Ecdysozoa</taxon>
        <taxon>Arthropoda</taxon>
        <taxon>Hexapoda</taxon>
        <taxon>Insecta</taxon>
        <taxon>Pterygota</taxon>
        <taxon>Neoptera</taxon>
        <taxon>Endopterygota</taxon>
        <taxon>Lepidoptera</taxon>
        <taxon>Glossata</taxon>
        <taxon>Ditrysia</taxon>
        <taxon>Noctuoidea</taxon>
        <taxon>Erebidae</taxon>
        <taxon>Arctiinae</taxon>
        <taxon>Arctia</taxon>
    </lineage>
</organism>
<dbReference type="AlphaFoldDB" id="A0A8S1AM46"/>
<evidence type="ECO:0000256" key="1">
    <source>
        <dbReference type="ARBA" id="ARBA00011764"/>
    </source>
</evidence>
<accession>A0A8S1AM46</accession>
<evidence type="ECO:0000256" key="2">
    <source>
        <dbReference type="ARBA" id="ARBA00016807"/>
    </source>
</evidence>
<keyword evidence="4" id="KW-0804">Transcription</keyword>
<evidence type="ECO:0000256" key="5">
    <source>
        <dbReference type="ARBA" id="ARBA00025466"/>
    </source>
</evidence>
<evidence type="ECO:0000313" key="8">
    <source>
        <dbReference type="Proteomes" id="UP000494256"/>
    </source>
</evidence>
<dbReference type="OrthoDB" id="5406014at2759"/>
<dbReference type="InterPro" id="IPR028002">
    <property type="entry name" value="Myb_DNA-bind_5"/>
</dbReference>
<evidence type="ECO:0000259" key="6">
    <source>
        <dbReference type="Pfam" id="PF13873"/>
    </source>
</evidence>
<gene>
    <name evidence="7" type="ORF">APLA_LOCUS11250</name>
</gene>